<dbReference type="InterPro" id="IPR001763">
    <property type="entry name" value="Rhodanese-like_dom"/>
</dbReference>
<dbReference type="GO" id="GO:0110032">
    <property type="term" value="P:positive regulation of G2/MI transition of meiotic cell cycle"/>
    <property type="evidence" value="ECO:0007669"/>
    <property type="project" value="TreeGrafter"/>
</dbReference>
<dbReference type="SMART" id="SM00450">
    <property type="entry name" value="RHOD"/>
    <property type="match status" value="1"/>
</dbReference>
<dbReference type="GO" id="GO:0000086">
    <property type="term" value="P:G2/M transition of mitotic cell cycle"/>
    <property type="evidence" value="ECO:0007669"/>
    <property type="project" value="TreeGrafter"/>
</dbReference>
<reference evidence="3 5" key="2">
    <citation type="submission" date="2023-02" db="EMBL/GenBank/DDBJ databases">
        <title>Encephalitozoon hellem ATCC 50451 complete genome.</title>
        <authorList>
            <person name="Mascarenhas dos Santos A.C."/>
            <person name="Julian A.T."/>
            <person name="Pombert J.-F."/>
        </authorList>
    </citation>
    <scope>NUCLEOTIDE SEQUENCE [LARGE SCALE GENOMIC DNA]</scope>
    <source>
        <strain evidence="3 5">ATCC 50451</strain>
    </source>
</reference>
<evidence type="ECO:0000313" key="4">
    <source>
        <dbReference type="Proteomes" id="UP001059546"/>
    </source>
</evidence>
<dbReference type="PROSITE" id="PS50206">
    <property type="entry name" value="RHODANESE_3"/>
    <property type="match status" value="1"/>
</dbReference>
<evidence type="ECO:0000313" key="3">
    <source>
        <dbReference type="EMBL" id="WEL38412.1"/>
    </source>
</evidence>
<dbReference type="SUPFAM" id="SSF52821">
    <property type="entry name" value="Rhodanese/Cell cycle control phosphatase"/>
    <property type="match status" value="1"/>
</dbReference>
<dbReference type="EMBL" id="CP075150">
    <property type="protein sequence ID" value="UTX42955.1"/>
    <property type="molecule type" value="Genomic_DNA"/>
</dbReference>
<dbReference type="OrthoDB" id="26523at2759"/>
<reference evidence="2" key="1">
    <citation type="submission" date="2021-05" db="EMBL/GenBank/DDBJ databases">
        <title>Encephalitozoon hellem ATCC 50604 Complete Genome.</title>
        <authorList>
            <person name="Mascarenhas dos Santos A.C."/>
            <person name="Julian A.T."/>
            <person name="Pombert J.-F."/>
        </authorList>
    </citation>
    <scope>NUCLEOTIDE SEQUENCE</scope>
    <source>
        <strain evidence="2">ATCC 50604</strain>
    </source>
</reference>
<accession>A0A9Q9FB95</accession>
<dbReference type="Proteomes" id="UP001059546">
    <property type="component" value="Chromosome IV"/>
</dbReference>
<proteinExistence type="predicted"/>
<feature type="domain" description="Rhodanese" evidence="1">
    <location>
        <begin position="144"/>
        <end position="238"/>
    </location>
</feature>
<evidence type="ECO:0000259" key="1">
    <source>
        <dbReference type="PROSITE" id="PS50206"/>
    </source>
</evidence>
<sequence>MTNSSTFASSDNDQYSAAVDQMYIKPFYEMLWSSSDNIELEDPANDPFVDIDAFGSIKMGCQGLSAKEGKYKEKGMWMSLHEAQSRGGASAEPIVRRHLIDFWKDFSNGEVFSLPTLGPGKSDSIQRISVDVAKQVIEGVYNIDYLVIDCRFPYEFQGGHIVNAVNISSTKELGLLFRRPKALIFHCEFSSIRAPRLAQYLRNMDRMKNPYPLLTIPEVYVMEGGYRKFYSKYPDLCDPKGYVTMDSLDYRDLYKRNKFRSNKRY</sequence>
<dbReference type="PANTHER" id="PTHR10828">
    <property type="entry name" value="M-PHASE INDUCER PHOSPHATASE DUAL SPECIFICITY PHOSPHATASE CDC25"/>
    <property type="match status" value="1"/>
</dbReference>
<dbReference type="Pfam" id="PF00581">
    <property type="entry name" value="Rhodanese"/>
    <property type="match status" value="1"/>
</dbReference>
<evidence type="ECO:0000313" key="5">
    <source>
        <dbReference type="Proteomes" id="UP001217963"/>
    </source>
</evidence>
<protein>
    <submittedName>
        <fullName evidence="3">M phase inducer phosphatase</fullName>
    </submittedName>
    <submittedName>
        <fullName evidence="2">Mitotic phase inducer phosphatase</fullName>
    </submittedName>
</protein>
<name>A0A9Q9FB95_ENCHE</name>
<evidence type="ECO:0000313" key="2">
    <source>
        <dbReference type="EMBL" id="UTX42955.1"/>
    </source>
</evidence>
<gene>
    <name evidence="2" type="ORF">GPU96_04g06870</name>
    <name evidence="3" type="ORF">PFJ87_04g00850</name>
</gene>
<dbReference type="GO" id="GO:0005737">
    <property type="term" value="C:cytoplasm"/>
    <property type="evidence" value="ECO:0007669"/>
    <property type="project" value="TreeGrafter"/>
</dbReference>
<organism evidence="2 4">
    <name type="scientific">Encephalitozoon hellem</name>
    <name type="common">Microsporidian parasite</name>
    <dbReference type="NCBI Taxonomy" id="27973"/>
    <lineage>
        <taxon>Eukaryota</taxon>
        <taxon>Fungi</taxon>
        <taxon>Fungi incertae sedis</taxon>
        <taxon>Microsporidia</taxon>
        <taxon>Unikaryonidae</taxon>
        <taxon>Encephalitozoon</taxon>
    </lineage>
</organism>
<dbReference type="Proteomes" id="UP001217963">
    <property type="component" value="Chromosome IV"/>
</dbReference>
<dbReference type="Gene3D" id="3.40.250.10">
    <property type="entry name" value="Rhodanese-like domain"/>
    <property type="match status" value="1"/>
</dbReference>
<dbReference type="GO" id="GO:0010971">
    <property type="term" value="P:positive regulation of G2/M transition of mitotic cell cycle"/>
    <property type="evidence" value="ECO:0007669"/>
    <property type="project" value="TreeGrafter"/>
</dbReference>
<dbReference type="InterPro" id="IPR036873">
    <property type="entry name" value="Rhodanese-like_dom_sf"/>
</dbReference>
<dbReference type="GO" id="GO:0004725">
    <property type="term" value="F:protein tyrosine phosphatase activity"/>
    <property type="evidence" value="ECO:0007669"/>
    <property type="project" value="TreeGrafter"/>
</dbReference>
<dbReference type="EMBL" id="CP119065">
    <property type="protein sequence ID" value="WEL38412.1"/>
    <property type="molecule type" value="Genomic_DNA"/>
</dbReference>
<dbReference type="GO" id="GO:0005634">
    <property type="term" value="C:nucleus"/>
    <property type="evidence" value="ECO:0007669"/>
    <property type="project" value="TreeGrafter"/>
</dbReference>
<dbReference type="PANTHER" id="PTHR10828:SF17">
    <property type="entry name" value="PROTEIN-TYROSINE-PHOSPHATASE"/>
    <property type="match status" value="1"/>
</dbReference>
<dbReference type="AlphaFoldDB" id="A0A9Q9FB95"/>
<keyword evidence="5" id="KW-1185">Reference proteome</keyword>